<evidence type="ECO:0000256" key="4">
    <source>
        <dbReference type="ARBA" id="ARBA00023186"/>
    </source>
</evidence>
<dbReference type="SUPFAM" id="SSF64397">
    <property type="entry name" value="Hsp33 domain"/>
    <property type="match status" value="1"/>
</dbReference>
<gene>
    <name evidence="6" type="ORF">B0F87_101293</name>
</gene>
<dbReference type="Proteomes" id="UP000240010">
    <property type="component" value="Unassembled WGS sequence"/>
</dbReference>
<keyword evidence="4" id="KW-0143">Chaperone</keyword>
<dbReference type="InterPro" id="IPR016154">
    <property type="entry name" value="Heat_shock_Hsp33_C"/>
</dbReference>
<dbReference type="PIRSF" id="PIRSF005261">
    <property type="entry name" value="Heat_shock_Hsp33"/>
    <property type="match status" value="1"/>
</dbReference>
<proteinExistence type="predicted"/>
<organism evidence="6 7">
    <name type="scientific">Methylobacter tundripaludum</name>
    <dbReference type="NCBI Taxonomy" id="173365"/>
    <lineage>
        <taxon>Bacteria</taxon>
        <taxon>Pseudomonadati</taxon>
        <taxon>Pseudomonadota</taxon>
        <taxon>Gammaproteobacteria</taxon>
        <taxon>Methylococcales</taxon>
        <taxon>Methylococcaceae</taxon>
        <taxon>Methylobacter</taxon>
    </lineage>
</organism>
<dbReference type="PANTHER" id="PTHR30111:SF1">
    <property type="entry name" value="33 KDA CHAPERONIN"/>
    <property type="match status" value="1"/>
</dbReference>
<name>A0A2S6HKK7_9GAMM</name>
<keyword evidence="1" id="KW-0963">Cytoplasm</keyword>
<dbReference type="InterPro" id="IPR023212">
    <property type="entry name" value="Hsp33_helix_hairpin_bin_dom_sf"/>
</dbReference>
<dbReference type="SUPFAM" id="SSF118352">
    <property type="entry name" value="HSP33 redox switch-like"/>
    <property type="match status" value="1"/>
</dbReference>
<dbReference type="GO" id="GO:0042026">
    <property type="term" value="P:protein refolding"/>
    <property type="evidence" value="ECO:0007669"/>
    <property type="project" value="TreeGrafter"/>
</dbReference>
<dbReference type="AlphaFoldDB" id="A0A2S6HKK7"/>
<dbReference type="RefSeq" id="WP_104427328.1">
    <property type="nucleotide sequence ID" value="NZ_PTIZ01000001.1"/>
</dbReference>
<dbReference type="GO" id="GO:0051082">
    <property type="term" value="F:unfolded protein binding"/>
    <property type="evidence" value="ECO:0007669"/>
    <property type="project" value="InterPro"/>
</dbReference>
<dbReference type="NCBIfam" id="NF001033">
    <property type="entry name" value="PRK00114.1"/>
    <property type="match status" value="1"/>
</dbReference>
<dbReference type="Gene3D" id="1.10.287.480">
    <property type="entry name" value="helix hairpin bin"/>
    <property type="match status" value="1"/>
</dbReference>
<dbReference type="Gene3D" id="3.55.30.10">
    <property type="entry name" value="Hsp33 domain"/>
    <property type="match status" value="1"/>
</dbReference>
<keyword evidence="5" id="KW-0676">Redox-active center</keyword>
<dbReference type="Gene3D" id="3.90.1280.10">
    <property type="entry name" value="HSP33 redox switch-like"/>
    <property type="match status" value="1"/>
</dbReference>
<evidence type="ECO:0000313" key="6">
    <source>
        <dbReference type="EMBL" id="PPK77911.1"/>
    </source>
</evidence>
<reference evidence="6 7" key="1">
    <citation type="submission" date="2018-02" db="EMBL/GenBank/DDBJ databases">
        <title>Subsurface microbial communities from deep shales in Ohio and West Virginia, USA.</title>
        <authorList>
            <person name="Wrighton K."/>
        </authorList>
    </citation>
    <scope>NUCLEOTIDE SEQUENCE [LARGE SCALE GENOMIC DNA]</scope>
    <source>
        <strain evidence="6 7">OWC-DMM</strain>
    </source>
</reference>
<dbReference type="EMBL" id="PTIZ01000001">
    <property type="protein sequence ID" value="PPK77911.1"/>
    <property type="molecule type" value="Genomic_DNA"/>
</dbReference>
<evidence type="ECO:0000256" key="5">
    <source>
        <dbReference type="ARBA" id="ARBA00023284"/>
    </source>
</evidence>
<evidence type="ECO:0000313" key="7">
    <source>
        <dbReference type="Proteomes" id="UP000240010"/>
    </source>
</evidence>
<keyword evidence="3" id="KW-1015">Disulfide bond</keyword>
<dbReference type="GO" id="GO:0044183">
    <property type="term" value="F:protein folding chaperone"/>
    <property type="evidence" value="ECO:0007669"/>
    <property type="project" value="TreeGrafter"/>
</dbReference>
<comment type="caution">
    <text evidence="6">The sequence shown here is derived from an EMBL/GenBank/DDBJ whole genome shotgun (WGS) entry which is preliminary data.</text>
</comment>
<dbReference type="Pfam" id="PF01430">
    <property type="entry name" value="HSP33"/>
    <property type="match status" value="1"/>
</dbReference>
<accession>A0A2S6HKK7</accession>
<dbReference type="CDD" id="cd00498">
    <property type="entry name" value="Hsp33"/>
    <property type="match status" value="1"/>
</dbReference>
<evidence type="ECO:0000256" key="1">
    <source>
        <dbReference type="ARBA" id="ARBA00022490"/>
    </source>
</evidence>
<dbReference type="InterPro" id="IPR016153">
    <property type="entry name" value="Heat_shock_Hsp33_N"/>
</dbReference>
<evidence type="ECO:0000256" key="2">
    <source>
        <dbReference type="ARBA" id="ARBA00022833"/>
    </source>
</evidence>
<evidence type="ECO:0000256" key="3">
    <source>
        <dbReference type="ARBA" id="ARBA00023157"/>
    </source>
</evidence>
<protein>
    <submittedName>
        <fullName evidence="6">Molecular chaperone Hsp33</fullName>
    </submittedName>
</protein>
<dbReference type="GO" id="GO:0005737">
    <property type="term" value="C:cytoplasm"/>
    <property type="evidence" value="ECO:0007669"/>
    <property type="project" value="InterPro"/>
</dbReference>
<dbReference type="PANTHER" id="PTHR30111">
    <property type="entry name" value="33 KDA CHAPERONIN"/>
    <property type="match status" value="1"/>
</dbReference>
<dbReference type="InterPro" id="IPR000397">
    <property type="entry name" value="Heat_shock_Hsp33"/>
</dbReference>
<keyword evidence="2" id="KW-0862">Zinc</keyword>
<sequence length="289" mass="32789">MIEQDLLRRFLFEELGVRGEWVKLTTSWQAAKLHQRGSEIVQQQLGQALAAVVMLSATVKFKGSMILQAQGDGDIKTLVAQATDQRKIRGLVRGKENIAAGPLEAMFGQGRLVLTIESENGAPYQGIVPLQGNNLATVLQTYFEQSEQLKTRLWLFANATHAVGLLLQELPAQENYEADWEHIEILANTVTEQELFELDCEPLLYRLFNQEKVRLFDAEPVEFSCACSRSNIEKTLFAMGRTELEDILKERDIIEVNCEFCSEHYRFDKVDVENILSQKSTVPNSETRH</sequence>